<protein>
    <submittedName>
        <fullName evidence="2">Uncharacterized protein</fullName>
    </submittedName>
</protein>
<dbReference type="AlphaFoldDB" id="A0A0B7MXQ2"/>
<keyword evidence="3" id="KW-1185">Reference proteome</keyword>
<keyword evidence="1" id="KW-0175">Coiled coil</keyword>
<reference evidence="2 3" key="1">
    <citation type="submission" date="2014-09" db="EMBL/GenBank/DDBJ databases">
        <authorList>
            <person name="Ellenberger Sabrina"/>
        </authorList>
    </citation>
    <scope>NUCLEOTIDE SEQUENCE [LARGE SCALE GENOMIC DNA]</scope>
    <source>
        <strain evidence="2 3">CBS 412.66</strain>
    </source>
</reference>
<gene>
    <name evidence="2" type="primary">PARPA_04586.1 scaffold 14505</name>
</gene>
<evidence type="ECO:0000313" key="3">
    <source>
        <dbReference type="Proteomes" id="UP000054107"/>
    </source>
</evidence>
<feature type="non-terminal residue" evidence="2">
    <location>
        <position position="219"/>
    </location>
</feature>
<organism evidence="2 3">
    <name type="scientific">Parasitella parasitica</name>
    <dbReference type="NCBI Taxonomy" id="35722"/>
    <lineage>
        <taxon>Eukaryota</taxon>
        <taxon>Fungi</taxon>
        <taxon>Fungi incertae sedis</taxon>
        <taxon>Mucoromycota</taxon>
        <taxon>Mucoromycotina</taxon>
        <taxon>Mucoromycetes</taxon>
        <taxon>Mucorales</taxon>
        <taxon>Mucorineae</taxon>
        <taxon>Mucoraceae</taxon>
        <taxon>Parasitella</taxon>
    </lineage>
</organism>
<evidence type="ECO:0000313" key="2">
    <source>
        <dbReference type="EMBL" id="CEP10811.1"/>
    </source>
</evidence>
<name>A0A0B7MXQ2_9FUNG</name>
<sequence length="219" mass="25332">MNARKSLAPNRDNAQLISEFEDELADMEVDKNLQVYDRHLSDEEFIDDTQTFKNPTTIGASEMKFNGPQSLKGNEAPGYHSMNYMRTISPQRENTSSSIIGKSPTFTSTMGSKYAHVTLDSLKAKEINYEKKLNEMRDRVVELIEFDEADSLDKVTQLNEKIKFMENILQGVRNDLTYKDKSHNNNEITVRHQKRRFEVPMEKIPSFNIESCNYQTLAY</sequence>
<feature type="coiled-coil region" evidence="1">
    <location>
        <begin position="119"/>
        <end position="175"/>
    </location>
</feature>
<proteinExistence type="predicted"/>
<evidence type="ECO:0000256" key="1">
    <source>
        <dbReference type="SAM" id="Coils"/>
    </source>
</evidence>
<accession>A0A0B7MXQ2</accession>
<feature type="non-terminal residue" evidence="2">
    <location>
        <position position="1"/>
    </location>
</feature>
<dbReference type="Proteomes" id="UP000054107">
    <property type="component" value="Unassembled WGS sequence"/>
</dbReference>
<dbReference type="EMBL" id="LN725299">
    <property type="protein sequence ID" value="CEP10811.1"/>
    <property type="molecule type" value="Genomic_DNA"/>
</dbReference>